<name>A0A5K0UBU8_9VIRU</name>
<accession>A0A5K0UBU8</accession>
<evidence type="ECO:0000313" key="5">
    <source>
        <dbReference type="EMBL" id="VBB18646.1"/>
    </source>
</evidence>
<comment type="caution">
    <text evidence="5">The sequence shown here is derived from an EMBL/GenBank/DDBJ whole genome shotgun (WGS) entry which is preliminary data.</text>
</comment>
<evidence type="ECO:0000313" key="6">
    <source>
        <dbReference type="Proteomes" id="UP000594342"/>
    </source>
</evidence>
<keyword evidence="4" id="KW-0472">Membrane</keyword>
<feature type="transmembrane region" description="Helical" evidence="4">
    <location>
        <begin position="42"/>
        <end position="65"/>
    </location>
</feature>
<organism evidence="5 6">
    <name type="scientific">Yasminevirus sp. GU-2018</name>
    <dbReference type="NCBI Taxonomy" id="2420051"/>
    <lineage>
        <taxon>Viruses</taxon>
        <taxon>Varidnaviria</taxon>
        <taxon>Bamfordvirae</taxon>
        <taxon>Nucleocytoviricota</taxon>
        <taxon>Megaviricetes</taxon>
        <taxon>Imitervirales</taxon>
        <taxon>Mimiviridae</taxon>
        <taxon>Klosneuvirinae</taxon>
        <taxon>Yasminevirus</taxon>
        <taxon>Yasminevirus saudimassiliense</taxon>
    </lineage>
</organism>
<keyword evidence="1" id="KW-0479">Metal-binding</keyword>
<dbReference type="GO" id="GO:0008270">
    <property type="term" value="F:zinc ion binding"/>
    <property type="evidence" value="ECO:0007669"/>
    <property type="project" value="UniProtKB-KW"/>
</dbReference>
<evidence type="ECO:0000256" key="3">
    <source>
        <dbReference type="ARBA" id="ARBA00022833"/>
    </source>
</evidence>
<sequence>LVDTVNVVNGVTFGRRSKDEVKMNQKLSLTKSRVRAKIMLKLLVYGISFQFGILIYLTLFLSYYFGEMPGRKFSDQKKPKTWADYARARRWSNMRAPDYFQYTDSLILKSYGDSVMCSLCLKNRGKPNSCGHYMCTSCVKMDDNFNKICFCDKPIYSKETDTTKLFTCLKHACVTEDVDDVKALLEHPSVTADQINKSTFWSSNLLSQSLLPRSLRQKYQMSQYSRSTKTVPDKQISLPILIFVCMRSGNNTDLVEAFLNSPKVDVNVVNEVENQTSPMAGLNPLIALCYKLTRESTTGMTYYFRSCITDTIRTMLQTKDQVNVDHKCKDYLRNEHNHYYYQYSDQTEEQSLCDAESILLREFSPSKEILKLIAEHRAKQTDQLNQ</sequence>
<evidence type="ECO:0000256" key="4">
    <source>
        <dbReference type="SAM" id="Phobius"/>
    </source>
</evidence>
<dbReference type="EMBL" id="UPSH01000001">
    <property type="protein sequence ID" value="VBB18646.1"/>
    <property type="molecule type" value="Genomic_DNA"/>
</dbReference>
<dbReference type="PROSITE" id="PS00518">
    <property type="entry name" value="ZF_RING_1"/>
    <property type="match status" value="1"/>
</dbReference>
<keyword evidence="2" id="KW-0863">Zinc-finger</keyword>
<keyword evidence="3" id="KW-0862">Zinc</keyword>
<gene>
    <name evidence="5" type="ORF">YASMINEVIRUS_1148</name>
</gene>
<keyword evidence="4" id="KW-1133">Transmembrane helix</keyword>
<keyword evidence="4" id="KW-0812">Transmembrane</keyword>
<evidence type="ECO:0000256" key="2">
    <source>
        <dbReference type="ARBA" id="ARBA00022771"/>
    </source>
</evidence>
<dbReference type="InterPro" id="IPR017907">
    <property type="entry name" value="Znf_RING_CS"/>
</dbReference>
<reference evidence="5 6" key="1">
    <citation type="submission" date="2018-10" db="EMBL/GenBank/DDBJ databases">
        <authorList>
            <consortium name="IHU Genomes"/>
        </authorList>
    </citation>
    <scope>NUCLEOTIDE SEQUENCE [LARGE SCALE GENOMIC DNA]</scope>
    <source>
        <strain evidence="5 6">A1</strain>
    </source>
</reference>
<protein>
    <submittedName>
        <fullName evidence="5">Uncharacterized protein</fullName>
    </submittedName>
</protein>
<dbReference type="Proteomes" id="UP000594342">
    <property type="component" value="Unassembled WGS sequence"/>
</dbReference>
<evidence type="ECO:0000256" key="1">
    <source>
        <dbReference type="ARBA" id="ARBA00022723"/>
    </source>
</evidence>
<proteinExistence type="predicted"/>
<keyword evidence="6" id="KW-1185">Reference proteome</keyword>
<feature type="non-terminal residue" evidence="5">
    <location>
        <position position="1"/>
    </location>
</feature>